<protein>
    <submittedName>
        <fullName evidence="2">Uncharacterized protein</fullName>
    </submittedName>
</protein>
<dbReference type="RefSeq" id="WP_209849335.1">
    <property type="nucleotide sequence ID" value="NZ_CBCRVE010000021.1"/>
</dbReference>
<evidence type="ECO:0000313" key="3">
    <source>
        <dbReference type="Proteomes" id="UP001519273"/>
    </source>
</evidence>
<keyword evidence="1" id="KW-0732">Signal</keyword>
<dbReference type="Proteomes" id="UP001519273">
    <property type="component" value="Unassembled WGS sequence"/>
</dbReference>
<comment type="caution">
    <text evidence="2">The sequence shown here is derived from an EMBL/GenBank/DDBJ whole genome shotgun (WGS) entry which is preliminary data.</text>
</comment>
<dbReference type="EMBL" id="JAGGKP010000004">
    <property type="protein sequence ID" value="MBP1937268.1"/>
    <property type="molecule type" value="Genomic_DNA"/>
</dbReference>
<organism evidence="2 3">
    <name type="scientific">Paenibacillus sediminis</name>
    <dbReference type="NCBI Taxonomy" id="664909"/>
    <lineage>
        <taxon>Bacteria</taxon>
        <taxon>Bacillati</taxon>
        <taxon>Bacillota</taxon>
        <taxon>Bacilli</taxon>
        <taxon>Bacillales</taxon>
        <taxon>Paenibacillaceae</taxon>
        <taxon>Paenibacillus</taxon>
    </lineage>
</organism>
<name>A0ABS4H425_9BACL</name>
<keyword evidence="3" id="KW-1185">Reference proteome</keyword>
<gene>
    <name evidence="2" type="ORF">J2Z20_002161</name>
</gene>
<sequence>MKHKGKLAIATLAASVLFAATSAFAATATFSGSLPANQGDTEISTVARANEDTAVKYFSIKITSLGSGTYVRAWTEKSGGIGANPNLSDPYNQVAFDSAYHTINYSTVPTKGTNVILNLDNPVVTSSTVSVSGAWSPN</sequence>
<evidence type="ECO:0000313" key="2">
    <source>
        <dbReference type="EMBL" id="MBP1937268.1"/>
    </source>
</evidence>
<proteinExistence type="predicted"/>
<evidence type="ECO:0000256" key="1">
    <source>
        <dbReference type="SAM" id="SignalP"/>
    </source>
</evidence>
<feature type="chain" id="PRO_5046976345" evidence="1">
    <location>
        <begin position="26"/>
        <end position="138"/>
    </location>
</feature>
<feature type="signal peptide" evidence="1">
    <location>
        <begin position="1"/>
        <end position="25"/>
    </location>
</feature>
<reference evidence="2 3" key="1">
    <citation type="submission" date="2021-03" db="EMBL/GenBank/DDBJ databases">
        <title>Genomic Encyclopedia of Type Strains, Phase IV (KMG-IV): sequencing the most valuable type-strain genomes for metagenomic binning, comparative biology and taxonomic classification.</title>
        <authorList>
            <person name="Goeker M."/>
        </authorList>
    </citation>
    <scope>NUCLEOTIDE SEQUENCE [LARGE SCALE GENOMIC DNA]</scope>
    <source>
        <strain evidence="2 3">DSM 23491</strain>
    </source>
</reference>
<accession>A0ABS4H425</accession>